<dbReference type="EMBL" id="JACYFG010000002">
    <property type="protein sequence ID" value="MBD5777897.1"/>
    <property type="molecule type" value="Genomic_DNA"/>
</dbReference>
<dbReference type="Pfam" id="PF02633">
    <property type="entry name" value="Creatininase"/>
    <property type="match status" value="1"/>
</dbReference>
<protein>
    <submittedName>
        <fullName evidence="6">Creatininase family protein</fullName>
    </submittedName>
</protein>
<evidence type="ECO:0000313" key="6">
    <source>
        <dbReference type="EMBL" id="MBD5777897.1"/>
    </source>
</evidence>
<dbReference type="PANTHER" id="PTHR35005">
    <property type="entry name" value="3-DEHYDRO-SCYLLO-INOSOSE HYDROLASE"/>
    <property type="match status" value="1"/>
</dbReference>
<evidence type="ECO:0000256" key="4">
    <source>
        <dbReference type="ARBA" id="ARBA00022833"/>
    </source>
</evidence>
<dbReference type="GO" id="GO:0016811">
    <property type="term" value="F:hydrolase activity, acting on carbon-nitrogen (but not peptide) bonds, in linear amides"/>
    <property type="evidence" value="ECO:0007669"/>
    <property type="project" value="TreeGrafter"/>
</dbReference>
<reference evidence="6" key="1">
    <citation type="submission" date="2020-09" db="EMBL/GenBank/DDBJ databases">
        <title>Pelagicoccus enzymogenes sp. nov. with an EPS production, isolated from marine sediment.</title>
        <authorList>
            <person name="Feng X."/>
        </authorList>
    </citation>
    <scope>NUCLEOTIDE SEQUENCE</scope>
    <source>
        <strain evidence="6">NFK12</strain>
    </source>
</reference>
<gene>
    <name evidence="6" type="ORF">IEN85_00120</name>
</gene>
<evidence type="ECO:0000256" key="3">
    <source>
        <dbReference type="ARBA" id="ARBA00022801"/>
    </source>
</evidence>
<evidence type="ECO:0000256" key="5">
    <source>
        <dbReference type="ARBA" id="ARBA00024029"/>
    </source>
</evidence>
<keyword evidence="3" id="KW-0378">Hydrolase</keyword>
<accession>A0A927IDE5</accession>
<evidence type="ECO:0000256" key="2">
    <source>
        <dbReference type="ARBA" id="ARBA00022723"/>
    </source>
</evidence>
<dbReference type="AlphaFoldDB" id="A0A927IDE5"/>
<keyword evidence="4" id="KW-0862">Zinc</keyword>
<dbReference type="Proteomes" id="UP000622317">
    <property type="component" value="Unassembled WGS sequence"/>
</dbReference>
<name>A0A927IDE5_9BACT</name>
<dbReference type="InterPro" id="IPR003785">
    <property type="entry name" value="Creatininase/forma_Hydrolase"/>
</dbReference>
<keyword evidence="2" id="KW-0479">Metal-binding</keyword>
<evidence type="ECO:0000313" key="7">
    <source>
        <dbReference type="Proteomes" id="UP000622317"/>
    </source>
</evidence>
<comment type="caution">
    <text evidence="6">The sequence shown here is derived from an EMBL/GenBank/DDBJ whole genome shotgun (WGS) entry which is preliminary data.</text>
</comment>
<proteinExistence type="inferred from homology"/>
<keyword evidence="7" id="KW-1185">Reference proteome</keyword>
<dbReference type="SUPFAM" id="SSF102215">
    <property type="entry name" value="Creatininase"/>
    <property type="match status" value="1"/>
</dbReference>
<sequence>MKPREIEGVLAASPIAYVPWGALEWHSAHAPIGLDSTKAEGICVALAQRTGGVVLPAIPLAANTIKPYKGFPHSIDISQGLITSLAEEVCSQLADEGFRLVILFTGHYPPEQIDALQAGATRAQAKCEGTVFQVCADNHFLEGGDFTADHAGAYETSYQMHFQKGSVDVSRLPDRELSLDEDGITGVDPRKASEAQGAKQLEVLLKNALPQIRAWAKQG</sequence>
<dbReference type="PANTHER" id="PTHR35005:SF1">
    <property type="entry name" value="2-AMINO-5-FORMYLAMINO-6-RIBOSYLAMINOPYRIMIDIN-4(3H)-ONE 5'-MONOPHOSPHATE DEFORMYLASE"/>
    <property type="match status" value="1"/>
</dbReference>
<dbReference type="GO" id="GO:0009231">
    <property type="term" value="P:riboflavin biosynthetic process"/>
    <property type="evidence" value="ECO:0007669"/>
    <property type="project" value="TreeGrafter"/>
</dbReference>
<dbReference type="GO" id="GO:0046872">
    <property type="term" value="F:metal ion binding"/>
    <property type="evidence" value="ECO:0007669"/>
    <property type="project" value="UniProtKB-KW"/>
</dbReference>
<comment type="cofactor">
    <cofactor evidence="1">
        <name>Zn(2+)</name>
        <dbReference type="ChEBI" id="CHEBI:29105"/>
    </cofactor>
</comment>
<evidence type="ECO:0000256" key="1">
    <source>
        <dbReference type="ARBA" id="ARBA00001947"/>
    </source>
</evidence>
<dbReference type="InterPro" id="IPR024087">
    <property type="entry name" value="Creatininase-like_sf"/>
</dbReference>
<dbReference type="Gene3D" id="3.40.50.10310">
    <property type="entry name" value="Creatininase"/>
    <property type="match status" value="1"/>
</dbReference>
<organism evidence="6 7">
    <name type="scientific">Pelagicoccus enzymogenes</name>
    <dbReference type="NCBI Taxonomy" id="2773457"/>
    <lineage>
        <taxon>Bacteria</taxon>
        <taxon>Pseudomonadati</taxon>
        <taxon>Verrucomicrobiota</taxon>
        <taxon>Opitutia</taxon>
        <taxon>Puniceicoccales</taxon>
        <taxon>Pelagicoccaceae</taxon>
        <taxon>Pelagicoccus</taxon>
    </lineage>
</organism>
<comment type="similarity">
    <text evidence="5">Belongs to the creatininase superfamily.</text>
</comment>